<reference evidence="3 4" key="1">
    <citation type="submission" date="2019-05" db="EMBL/GenBank/DDBJ databases">
        <title>Draft genome sequence of Actinomadura sp. 14C53.</title>
        <authorList>
            <person name="Saricaoglu S."/>
            <person name="Isik K."/>
        </authorList>
    </citation>
    <scope>NUCLEOTIDE SEQUENCE [LARGE SCALE GENOMIC DNA]</scope>
    <source>
        <strain evidence="3 4">14C53</strain>
    </source>
</reference>
<sequence length="184" mass="18042">MARPRAGLRRRAAAGLVAVTAALGAAGCGGEENGAASASGSPSARTPAGSPAPAASTPPAAPAPPRAADGTNLRACKDGTCEVKVARRVTIAMDEDKLEVSAIKVTSLKGGEVSFDVALPSSGAFDLNCEGDPRCQTMVAGPAFGSAGNAKITAHPGARIKANGVVITVVAAAGGTAVLRMEPR</sequence>
<comment type="caution">
    <text evidence="3">The sequence shown here is derived from an EMBL/GenBank/DDBJ whole genome shotgun (WGS) entry which is preliminary data.</text>
</comment>
<feature type="chain" id="PRO_5038399119" evidence="2">
    <location>
        <begin position="26"/>
        <end position="184"/>
    </location>
</feature>
<keyword evidence="2" id="KW-0732">Signal</keyword>
<keyword evidence="4" id="KW-1185">Reference proteome</keyword>
<proteinExistence type="predicted"/>
<accession>A0A5C4JDP1</accession>
<dbReference type="EMBL" id="VCKW01000051">
    <property type="protein sequence ID" value="TMR02389.1"/>
    <property type="molecule type" value="Genomic_DNA"/>
</dbReference>
<organism evidence="3 4">
    <name type="scientific">Actinomadura soli</name>
    <dbReference type="NCBI Taxonomy" id="2508997"/>
    <lineage>
        <taxon>Bacteria</taxon>
        <taxon>Bacillati</taxon>
        <taxon>Actinomycetota</taxon>
        <taxon>Actinomycetes</taxon>
        <taxon>Streptosporangiales</taxon>
        <taxon>Thermomonosporaceae</taxon>
        <taxon>Actinomadura</taxon>
    </lineage>
</organism>
<dbReference type="OrthoDB" id="3482134at2"/>
<dbReference type="PROSITE" id="PS51257">
    <property type="entry name" value="PROKAR_LIPOPROTEIN"/>
    <property type="match status" value="1"/>
</dbReference>
<dbReference type="Proteomes" id="UP000309174">
    <property type="component" value="Unassembled WGS sequence"/>
</dbReference>
<dbReference type="AlphaFoldDB" id="A0A5C4JDP1"/>
<feature type="signal peptide" evidence="2">
    <location>
        <begin position="1"/>
        <end position="25"/>
    </location>
</feature>
<dbReference type="RefSeq" id="WP_138645292.1">
    <property type="nucleotide sequence ID" value="NZ_VCKW01000051.1"/>
</dbReference>
<feature type="region of interest" description="Disordered" evidence="1">
    <location>
        <begin position="30"/>
        <end position="73"/>
    </location>
</feature>
<name>A0A5C4JDP1_9ACTN</name>
<protein>
    <submittedName>
        <fullName evidence="3">Uncharacterized protein</fullName>
    </submittedName>
</protein>
<evidence type="ECO:0000256" key="2">
    <source>
        <dbReference type="SAM" id="SignalP"/>
    </source>
</evidence>
<evidence type="ECO:0000313" key="3">
    <source>
        <dbReference type="EMBL" id="TMR02389.1"/>
    </source>
</evidence>
<evidence type="ECO:0000313" key="4">
    <source>
        <dbReference type="Proteomes" id="UP000309174"/>
    </source>
</evidence>
<evidence type="ECO:0000256" key="1">
    <source>
        <dbReference type="SAM" id="MobiDB-lite"/>
    </source>
</evidence>
<feature type="compositionally biased region" description="Low complexity" evidence="1">
    <location>
        <begin position="33"/>
        <end position="58"/>
    </location>
</feature>
<gene>
    <name evidence="3" type="ORF">ETD83_12635</name>
</gene>